<reference evidence="1 2" key="1">
    <citation type="submission" date="2019-07" db="EMBL/GenBank/DDBJ databases">
        <authorList>
            <person name="Tomko B.E."/>
            <person name="Krukonis G.P."/>
            <person name="Delesalle V.A."/>
        </authorList>
    </citation>
    <scope>NUCLEOTIDE SEQUENCE [LARGE SCALE GENOMIC DNA]</scope>
</reference>
<evidence type="ECO:0000313" key="1">
    <source>
        <dbReference type="EMBL" id="QFR56280.1"/>
    </source>
</evidence>
<accession>A0A5P8PJN6</accession>
<dbReference type="EMBL" id="MN176219">
    <property type="protein sequence ID" value="QFR56280.1"/>
    <property type="molecule type" value="Genomic_DNA"/>
</dbReference>
<dbReference type="Proteomes" id="UP000325623">
    <property type="component" value="Segment"/>
</dbReference>
<dbReference type="RefSeq" id="YP_010644378.1">
    <property type="nucleotide sequence ID" value="NC_070624.1"/>
</dbReference>
<protein>
    <recommendedName>
        <fullName evidence="3">Nucleotide kinase</fullName>
    </recommendedName>
</protein>
<proteinExistence type="predicted"/>
<name>A0A5P8PJN6_9CAUD</name>
<dbReference type="Pfam" id="PF11753">
    <property type="entry name" value="DUF3310"/>
    <property type="match status" value="1"/>
</dbReference>
<dbReference type="KEGG" id="vg:77850602"/>
<gene>
    <name evidence="1" type="primary">67</name>
    <name evidence="1" type="ORF">000TH010_67</name>
</gene>
<evidence type="ECO:0000313" key="2">
    <source>
        <dbReference type="Proteomes" id="UP000325623"/>
    </source>
</evidence>
<sequence length="99" mass="11465">MRKAITLEELKGTAGEDIINKPNHYHKGGIDIYEIMQAKLSKEVYEGFCIGNVLKYVLRHDMKGGVQDLKKARFNLDRLIESKEGIKYVPEHKKVENYE</sequence>
<organism evidence="1 2">
    <name type="scientific">Bacillus phage 000TH010</name>
    <dbReference type="NCBI Taxonomy" id="2601652"/>
    <lineage>
        <taxon>Viruses</taxon>
        <taxon>Duplodnaviria</taxon>
        <taxon>Heunggongvirae</taxon>
        <taxon>Uroviricota</taxon>
        <taxon>Caudoviricetes</taxon>
        <taxon>Trautnerviridae</taxon>
        <taxon>Polsinellivirinae</taxon>
        <taxon>Rivavirus</taxon>
        <taxon>Rivavirus rv000TH010</taxon>
    </lineage>
</organism>
<dbReference type="InterPro" id="IPR021739">
    <property type="entry name" value="SaV-like"/>
</dbReference>
<evidence type="ECO:0008006" key="3">
    <source>
        <dbReference type="Google" id="ProtNLM"/>
    </source>
</evidence>
<keyword evidence="2" id="KW-1185">Reference proteome</keyword>
<dbReference type="GeneID" id="77850602"/>